<evidence type="ECO:0000256" key="6">
    <source>
        <dbReference type="ARBA" id="ARBA00022989"/>
    </source>
</evidence>
<dbReference type="EMBL" id="CP017755">
    <property type="protein sequence ID" value="AOZ10088.1"/>
    <property type="molecule type" value="Genomic_DNA"/>
</dbReference>
<keyword evidence="7 12" id="KW-0472">Membrane</keyword>
<keyword evidence="11" id="KW-0175">Coiled coil</keyword>
<dbReference type="SUPFAM" id="SSF58104">
    <property type="entry name" value="Methyl-accepting chemotaxis protein (MCP) signaling domain"/>
    <property type="match status" value="1"/>
</dbReference>
<keyword evidence="3" id="KW-0488">Methylation</keyword>
<accession>A0ABN4TXM0</accession>
<evidence type="ECO:0000256" key="4">
    <source>
        <dbReference type="ARBA" id="ARBA00022519"/>
    </source>
</evidence>
<dbReference type="Proteomes" id="UP000177515">
    <property type="component" value="Chromosome 2"/>
</dbReference>
<feature type="coiled-coil region" evidence="11">
    <location>
        <begin position="478"/>
        <end position="509"/>
    </location>
</feature>
<keyword evidence="2" id="KW-1003">Cell membrane</keyword>
<evidence type="ECO:0000256" key="1">
    <source>
        <dbReference type="ARBA" id="ARBA00004429"/>
    </source>
</evidence>
<dbReference type="InterPro" id="IPR051310">
    <property type="entry name" value="MCP_chemotaxis"/>
</dbReference>
<dbReference type="Gene3D" id="1.10.287.950">
    <property type="entry name" value="Methyl-accepting chemotaxis protein"/>
    <property type="match status" value="1"/>
</dbReference>
<reference evidence="14 15" key="1">
    <citation type="submission" date="2016-10" db="EMBL/GenBank/DDBJ databases">
        <title>Complete genome sequences of three Cupriavidus strains isolated from various Malaysian environments.</title>
        <authorList>
            <person name="Abdullah A.A.-A."/>
            <person name="Shafie N.A.H."/>
            <person name="Lau N.S."/>
        </authorList>
    </citation>
    <scope>NUCLEOTIDE SEQUENCE [LARGE SCALE GENOMIC DNA]</scope>
    <source>
        <strain evidence="14 15">USMAA1020</strain>
    </source>
</reference>
<name>A0ABN4TXM0_9BURK</name>
<evidence type="ECO:0000259" key="13">
    <source>
        <dbReference type="PROSITE" id="PS50111"/>
    </source>
</evidence>
<proteinExistence type="inferred from homology"/>
<dbReference type="Pfam" id="PF00015">
    <property type="entry name" value="MCPsignal"/>
    <property type="match status" value="1"/>
</dbReference>
<keyword evidence="15" id="KW-1185">Reference proteome</keyword>
<protein>
    <submittedName>
        <fullName evidence="14">Methyl-accepting chemotaxis protein</fullName>
    </submittedName>
</protein>
<gene>
    <name evidence="14" type="ORF">BKK80_31040</name>
</gene>
<evidence type="ECO:0000256" key="9">
    <source>
        <dbReference type="ARBA" id="ARBA00029447"/>
    </source>
</evidence>
<feature type="domain" description="Methyl-accepting transducer" evidence="13">
    <location>
        <begin position="271"/>
        <end position="500"/>
    </location>
</feature>
<dbReference type="InterPro" id="IPR003122">
    <property type="entry name" value="Tar_rcpt_lig-bd"/>
</dbReference>
<dbReference type="PRINTS" id="PR00260">
    <property type="entry name" value="CHEMTRNSDUCR"/>
</dbReference>
<keyword evidence="5 12" id="KW-0812">Transmembrane</keyword>
<keyword evidence="6 12" id="KW-1133">Transmembrane helix</keyword>
<evidence type="ECO:0000313" key="15">
    <source>
        <dbReference type="Proteomes" id="UP000177515"/>
    </source>
</evidence>
<comment type="similarity">
    <text evidence="9">Belongs to the methyl-accepting chemotaxis (MCP) protein family.</text>
</comment>
<evidence type="ECO:0000256" key="11">
    <source>
        <dbReference type="SAM" id="Coils"/>
    </source>
</evidence>
<dbReference type="PANTHER" id="PTHR43531:SF14">
    <property type="entry name" value="METHYL-ACCEPTING CHEMOTAXIS PROTEIN I-RELATED"/>
    <property type="match status" value="1"/>
</dbReference>
<evidence type="ECO:0000313" key="14">
    <source>
        <dbReference type="EMBL" id="AOZ10088.1"/>
    </source>
</evidence>
<evidence type="ECO:0000256" key="2">
    <source>
        <dbReference type="ARBA" id="ARBA00022475"/>
    </source>
</evidence>
<dbReference type="PANTHER" id="PTHR43531">
    <property type="entry name" value="PROTEIN ICFG"/>
    <property type="match status" value="1"/>
</dbReference>
<dbReference type="InterPro" id="IPR004089">
    <property type="entry name" value="MCPsignal_dom"/>
</dbReference>
<organism evidence="14 15">
    <name type="scientific">Cupriavidus malaysiensis</name>
    <dbReference type="NCBI Taxonomy" id="367825"/>
    <lineage>
        <taxon>Bacteria</taxon>
        <taxon>Pseudomonadati</taxon>
        <taxon>Pseudomonadota</taxon>
        <taxon>Betaproteobacteria</taxon>
        <taxon>Burkholderiales</taxon>
        <taxon>Burkholderiaceae</taxon>
        <taxon>Cupriavidus</taxon>
    </lineage>
</organism>
<dbReference type="InterPro" id="IPR004090">
    <property type="entry name" value="Chemotax_Me-accpt_rcpt"/>
</dbReference>
<evidence type="ECO:0000256" key="5">
    <source>
        <dbReference type="ARBA" id="ARBA00022692"/>
    </source>
</evidence>
<dbReference type="Pfam" id="PF02203">
    <property type="entry name" value="TarH"/>
    <property type="match status" value="1"/>
</dbReference>
<evidence type="ECO:0000256" key="7">
    <source>
        <dbReference type="ARBA" id="ARBA00023136"/>
    </source>
</evidence>
<keyword evidence="4" id="KW-0997">Cell inner membrane</keyword>
<keyword evidence="8 10" id="KW-0807">Transducer</keyword>
<sequence>MNHLKISTRLIVLIATLSVLLAAIGSLGLWGVHSTEAGLESVYVDRLQPTRYLADINDRLMQDRLALASAALTPDAATVTASVAAVEANMAALDATWKAYQETALTEEETKLAEAFATARQRFLRDGLYPALAALRGNDLDEARRLVVEQLRPLFAPVRAGGQALQQLQASEARREFEAATARYLRLRMVFLLLIGLGVAAAVLAGLRIVQAIARELGAEPRDGASLARRVAAGDLSVAIALRDGDEDSLMAQLKVMQASLGDVVAGVRRNAEGVATASAQIAQGNLDLSQRTEAQASALEQTAAAMEQLGVTVRQNAQHAREASELAHDAASVAARGGAVVGEVVETMREINQGSRQIADIVGMIDSIAFQTNILALNAAVEAARAGEQGRGFAVVAGEVRTLAQRSAQAAKEIAELIHASVARVDQGTALVDRAGATMEEIVGAIGEVNALMAGISTASAQQSAGIGQVGQAVTQMDEATQQNAALVEQCAAAAENLRAQAQEMLRAVEVFRLPAAAGAATAAPAGAAQEAYRAGAARAWAA</sequence>
<evidence type="ECO:0000256" key="8">
    <source>
        <dbReference type="ARBA" id="ARBA00023224"/>
    </source>
</evidence>
<dbReference type="PROSITE" id="PS50111">
    <property type="entry name" value="CHEMOTAXIS_TRANSDUC_2"/>
    <property type="match status" value="1"/>
</dbReference>
<feature type="transmembrane region" description="Helical" evidence="12">
    <location>
        <begin position="189"/>
        <end position="210"/>
    </location>
</feature>
<evidence type="ECO:0000256" key="3">
    <source>
        <dbReference type="ARBA" id="ARBA00022481"/>
    </source>
</evidence>
<evidence type="ECO:0000256" key="10">
    <source>
        <dbReference type="PROSITE-ProRule" id="PRU00284"/>
    </source>
</evidence>
<dbReference type="RefSeq" id="WP_071018712.1">
    <property type="nucleotide sequence ID" value="NZ_CP017755.1"/>
</dbReference>
<dbReference type="CDD" id="cd11386">
    <property type="entry name" value="MCP_signal"/>
    <property type="match status" value="1"/>
</dbReference>
<comment type="subcellular location">
    <subcellularLocation>
        <location evidence="1">Cell inner membrane</location>
        <topology evidence="1">Multi-pass membrane protein</topology>
    </subcellularLocation>
</comment>
<dbReference type="SMART" id="SM00283">
    <property type="entry name" value="MA"/>
    <property type="match status" value="1"/>
</dbReference>
<evidence type="ECO:0000256" key="12">
    <source>
        <dbReference type="SAM" id="Phobius"/>
    </source>
</evidence>